<evidence type="ECO:0000256" key="7">
    <source>
        <dbReference type="ARBA" id="ARBA00022827"/>
    </source>
</evidence>
<dbReference type="GO" id="GO:0009423">
    <property type="term" value="P:chorismate biosynthetic process"/>
    <property type="evidence" value="ECO:0007669"/>
    <property type="project" value="UniProtKB-UniRule"/>
</dbReference>
<dbReference type="HAMAP" id="MF_00300">
    <property type="entry name" value="Chorismate_synth"/>
    <property type="match status" value="1"/>
</dbReference>
<feature type="binding site" evidence="11">
    <location>
        <position position="289"/>
    </location>
    <ligand>
        <name>FMN</name>
        <dbReference type="ChEBI" id="CHEBI:58210"/>
    </ligand>
</feature>
<comment type="similarity">
    <text evidence="2 11 12">Belongs to the chorismate synthase family.</text>
</comment>
<evidence type="ECO:0000313" key="14">
    <source>
        <dbReference type="Proteomes" id="UP000191154"/>
    </source>
</evidence>
<feature type="binding site" evidence="11">
    <location>
        <position position="47"/>
    </location>
    <ligand>
        <name>NADP(+)</name>
        <dbReference type="ChEBI" id="CHEBI:58349"/>
    </ligand>
</feature>
<comment type="cofactor">
    <cofactor evidence="11 12">
        <name>FMNH2</name>
        <dbReference type="ChEBI" id="CHEBI:57618"/>
    </cofactor>
    <text evidence="11 12">Reduced FMN (FMNH(2)).</text>
</comment>
<keyword evidence="10 11" id="KW-0456">Lyase</keyword>
<dbReference type="EMBL" id="LZYZ01000004">
    <property type="protein sequence ID" value="OOM11827.1"/>
    <property type="molecule type" value="Genomic_DNA"/>
</dbReference>
<dbReference type="GO" id="GO:0005829">
    <property type="term" value="C:cytosol"/>
    <property type="evidence" value="ECO:0007669"/>
    <property type="project" value="TreeGrafter"/>
</dbReference>
<evidence type="ECO:0000256" key="3">
    <source>
        <dbReference type="ARBA" id="ARBA00013036"/>
    </source>
</evidence>
<keyword evidence="8 11" id="KW-0521">NADP</keyword>
<dbReference type="EC" id="4.2.3.5" evidence="3 11"/>
<evidence type="ECO:0000313" key="13">
    <source>
        <dbReference type="EMBL" id="OOM11827.1"/>
    </source>
</evidence>
<evidence type="ECO:0000256" key="8">
    <source>
        <dbReference type="ARBA" id="ARBA00022857"/>
    </source>
</evidence>
<dbReference type="GO" id="GO:0009073">
    <property type="term" value="P:aromatic amino acid family biosynthetic process"/>
    <property type="evidence" value="ECO:0007669"/>
    <property type="project" value="UniProtKB-KW"/>
</dbReference>
<reference evidence="13 14" key="1">
    <citation type="submission" date="2016-05" db="EMBL/GenBank/DDBJ databases">
        <title>Microbial solvent formation.</title>
        <authorList>
            <person name="Poehlein A."/>
            <person name="Montoya Solano J.D."/>
            <person name="Flitsch S."/>
            <person name="Krabben P."/>
            <person name="Duerre P."/>
            <person name="Daniel R."/>
        </authorList>
    </citation>
    <scope>NUCLEOTIDE SEQUENCE [LARGE SCALE GENOMIC DNA]</scope>
    <source>
        <strain evidence="13 14">L1-8</strain>
    </source>
</reference>
<dbReference type="NCBIfam" id="TIGR00033">
    <property type="entry name" value="aroC"/>
    <property type="match status" value="1"/>
</dbReference>
<dbReference type="GO" id="GO:0010181">
    <property type="term" value="F:FMN binding"/>
    <property type="evidence" value="ECO:0007669"/>
    <property type="project" value="TreeGrafter"/>
</dbReference>
<dbReference type="PIRSF" id="PIRSF001456">
    <property type="entry name" value="Chorismate_synth"/>
    <property type="match status" value="1"/>
</dbReference>
<sequence>MSGMWGNKLKVSIFGESHGVGIGITIDGLPSGVEINMEDVMKEMARRAPGKSKLSTARKEGDIPEILSGFFQGRTTGTPLCAVIRNSDMHSKDYGKLKDLMRPGHADYPGFIRYNGFNDYRGGGHFSGRITAPLVFAGSICKQVLETKGISIGAHVKSIGKIEDKGFNEVNLNKELLEKLKVKELPLLAPEKEDEMRSTILEAKKDQDSVGGTIECTVLGISAGVGNPFFDSVESTLAHLMFSVPAVKGIEFGKGFLMSELRGSECNDEYYYDGDEIKTYTNNNGGITGGITNGMPILFKVGIKPTPSISKEQRTVDICEKKDAELVIEGRHDPCIVQRAVPVIEAVTAIGILDLVI</sequence>
<comment type="pathway">
    <text evidence="1 11 12">Metabolic intermediate biosynthesis; chorismate biosynthesis; chorismate from D-erythrose 4-phosphate and phosphoenolpyruvate: step 7/7.</text>
</comment>
<dbReference type="PROSITE" id="PS00789">
    <property type="entry name" value="CHORISMATE_SYNTHASE_3"/>
    <property type="match status" value="1"/>
</dbReference>
<accession>A0A1S8N5V8</accession>
<dbReference type="NCBIfam" id="NF003793">
    <property type="entry name" value="PRK05382.1"/>
    <property type="match status" value="1"/>
</dbReference>
<evidence type="ECO:0000256" key="11">
    <source>
        <dbReference type="HAMAP-Rule" id="MF_00300"/>
    </source>
</evidence>
<name>A0A1S8N5V8_CLOSA</name>
<comment type="function">
    <text evidence="11">Catalyzes the anti-1,4-elimination of the C-3 phosphate and the C-6 proR hydrogen from 5-enolpyruvylshikimate-3-phosphate (EPSP) to yield chorismate, which is the branch point compound that serves as the starting substrate for the three terminal pathways of aromatic amino acid biosynthesis. This reaction introduces a second double bond into the aromatic ring system.</text>
</comment>
<dbReference type="UniPathway" id="UPA00053">
    <property type="reaction ID" value="UER00090"/>
</dbReference>
<feature type="binding site" evidence="11">
    <location>
        <position position="331"/>
    </location>
    <ligand>
        <name>FMN</name>
        <dbReference type="ChEBI" id="CHEBI:58210"/>
    </ligand>
</feature>
<dbReference type="SUPFAM" id="SSF103263">
    <property type="entry name" value="Chorismate synthase, AroC"/>
    <property type="match status" value="1"/>
</dbReference>
<comment type="caution">
    <text evidence="11">Lacks conserved residue(s) required for the propagation of feature annotation.</text>
</comment>
<dbReference type="InterPro" id="IPR020541">
    <property type="entry name" value="Chorismate_synthase_CS"/>
</dbReference>
<evidence type="ECO:0000256" key="6">
    <source>
        <dbReference type="ARBA" id="ARBA00022643"/>
    </source>
</evidence>
<evidence type="ECO:0000256" key="9">
    <source>
        <dbReference type="ARBA" id="ARBA00023141"/>
    </source>
</evidence>
<keyword evidence="5 11" id="KW-0285">Flavoprotein</keyword>
<dbReference type="STRING" id="169679.CSACC_06810"/>
<dbReference type="InterPro" id="IPR000453">
    <property type="entry name" value="Chorismate_synth"/>
</dbReference>
<dbReference type="Gene3D" id="3.60.150.10">
    <property type="entry name" value="Chorismate synthase AroC"/>
    <property type="match status" value="1"/>
</dbReference>
<feature type="binding site" evidence="11">
    <location>
        <begin position="304"/>
        <end position="308"/>
    </location>
    <ligand>
        <name>FMN</name>
        <dbReference type="ChEBI" id="CHEBI:58210"/>
    </ligand>
</feature>
<dbReference type="PANTHER" id="PTHR21085:SF0">
    <property type="entry name" value="CHORISMATE SYNTHASE"/>
    <property type="match status" value="1"/>
</dbReference>
<feature type="binding site" evidence="11">
    <location>
        <begin position="125"/>
        <end position="127"/>
    </location>
    <ligand>
        <name>FMN</name>
        <dbReference type="ChEBI" id="CHEBI:58210"/>
    </ligand>
</feature>
<comment type="subunit">
    <text evidence="11">Homotetramer.</text>
</comment>
<dbReference type="Pfam" id="PF01264">
    <property type="entry name" value="Chorismate_synt"/>
    <property type="match status" value="1"/>
</dbReference>
<dbReference type="PANTHER" id="PTHR21085">
    <property type="entry name" value="CHORISMATE SYNTHASE"/>
    <property type="match status" value="1"/>
</dbReference>
<evidence type="ECO:0000256" key="10">
    <source>
        <dbReference type="ARBA" id="ARBA00023239"/>
    </source>
</evidence>
<dbReference type="Proteomes" id="UP000191154">
    <property type="component" value="Unassembled WGS sequence"/>
</dbReference>
<evidence type="ECO:0000256" key="1">
    <source>
        <dbReference type="ARBA" id="ARBA00005044"/>
    </source>
</evidence>
<evidence type="ECO:0000256" key="4">
    <source>
        <dbReference type="ARBA" id="ARBA00022605"/>
    </source>
</evidence>
<proteinExistence type="inferred from homology"/>
<keyword evidence="9 11" id="KW-0057">Aromatic amino acid biosynthesis</keyword>
<comment type="catalytic activity">
    <reaction evidence="11 12">
        <text>5-O-(1-carboxyvinyl)-3-phosphoshikimate = chorismate + phosphate</text>
        <dbReference type="Rhea" id="RHEA:21020"/>
        <dbReference type="ChEBI" id="CHEBI:29748"/>
        <dbReference type="ChEBI" id="CHEBI:43474"/>
        <dbReference type="ChEBI" id="CHEBI:57701"/>
        <dbReference type="EC" id="4.2.3.5"/>
    </reaction>
</comment>
<protein>
    <recommendedName>
        <fullName evidence="3 11">Chorismate synthase</fullName>
        <shortName evidence="11">CS</shortName>
        <ecNumber evidence="3 11">4.2.3.5</ecNumber>
    </recommendedName>
    <alternativeName>
        <fullName evidence="11">5-enolpyruvylshikimate-3-phosphate phospholyase</fullName>
    </alternativeName>
</protein>
<feature type="binding site" evidence="11">
    <location>
        <position position="53"/>
    </location>
    <ligand>
        <name>NADP(+)</name>
        <dbReference type="ChEBI" id="CHEBI:58349"/>
    </ligand>
</feature>
<evidence type="ECO:0000256" key="12">
    <source>
        <dbReference type="RuleBase" id="RU000605"/>
    </source>
</evidence>
<evidence type="ECO:0000256" key="5">
    <source>
        <dbReference type="ARBA" id="ARBA00022630"/>
    </source>
</evidence>
<organism evidence="13 14">
    <name type="scientific">Clostridium saccharobutylicum</name>
    <dbReference type="NCBI Taxonomy" id="169679"/>
    <lineage>
        <taxon>Bacteria</taxon>
        <taxon>Bacillati</taxon>
        <taxon>Bacillota</taxon>
        <taxon>Clostridia</taxon>
        <taxon>Eubacteriales</taxon>
        <taxon>Clostridiaceae</taxon>
        <taxon>Clostridium</taxon>
    </lineage>
</organism>
<keyword evidence="7 11" id="KW-0274">FAD</keyword>
<gene>
    <name evidence="11 13" type="primary">aroC</name>
    <name evidence="13" type="ORF">CLOSAC_22540</name>
</gene>
<comment type="caution">
    <text evidence="13">The sequence shown here is derived from an EMBL/GenBank/DDBJ whole genome shotgun (WGS) entry which is preliminary data.</text>
</comment>
<dbReference type="GO" id="GO:0004107">
    <property type="term" value="F:chorismate synthase activity"/>
    <property type="evidence" value="ECO:0007669"/>
    <property type="project" value="UniProtKB-UniRule"/>
</dbReference>
<dbReference type="RefSeq" id="WP_077865511.1">
    <property type="nucleotide sequence ID" value="NZ_LZYZ01000004.1"/>
</dbReference>
<dbReference type="InterPro" id="IPR035904">
    <property type="entry name" value="Chorismate_synth_AroC_sf"/>
</dbReference>
<dbReference type="AlphaFoldDB" id="A0A1S8N5V8"/>
<dbReference type="PROSITE" id="PS00788">
    <property type="entry name" value="CHORISMATE_SYNTHASE_2"/>
    <property type="match status" value="1"/>
</dbReference>
<keyword evidence="6 11" id="KW-0288">FMN</keyword>
<dbReference type="GO" id="GO:0008652">
    <property type="term" value="P:amino acid biosynthetic process"/>
    <property type="evidence" value="ECO:0007669"/>
    <property type="project" value="UniProtKB-KW"/>
</dbReference>
<evidence type="ECO:0000256" key="2">
    <source>
        <dbReference type="ARBA" id="ARBA00008014"/>
    </source>
</evidence>
<keyword evidence="4 11" id="KW-0028">Amino-acid biosynthesis</keyword>
<dbReference type="CDD" id="cd07304">
    <property type="entry name" value="Chorismate_synthase"/>
    <property type="match status" value="1"/>
</dbReference>
<dbReference type="PROSITE" id="PS00787">
    <property type="entry name" value="CHORISMATE_SYNTHASE_1"/>
    <property type="match status" value="1"/>
</dbReference>